<organism evidence="1 2">
    <name type="scientific">Rhizobium sophorae</name>
    <dbReference type="NCBI Taxonomy" id="1535242"/>
    <lineage>
        <taxon>Bacteria</taxon>
        <taxon>Pseudomonadati</taxon>
        <taxon>Pseudomonadota</taxon>
        <taxon>Alphaproteobacteria</taxon>
        <taxon>Hyphomicrobiales</taxon>
        <taxon>Rhizobiaceae</taxon>
        <taxon>Rhizobium/Agrobacterium group</taxon>
        <taxon>Rhizobium</taxon>
    </lineage>
</organism>
<reference evidence="1 2" key="1">
    <citation type="submission" date="2020-02" db="EMBL/GenBank/DDBJ databases">
        <authorList>
            <person name="Sun Q."/>
        </authorList>
    </citation>
    <scope>NUCLEOTIDE SEQUENCE [LARGE SCALE GENOMIC DNA]</scope>
    <source>
        <strain evidence="1 2">CCBAU 03386</strain>
    </source>
</reference>
<name>A0A7Y3S300_9HYPH</name>
<dbReference type="Proteomes" id="UP000519972">
    <property type="component" value="Unassembled WGS sequence"/>
</dbReference>
<comment type="caution">
    <text evidence="1">The sequence shown here is derived from an EMBL/GenBank/DDBJ whole genome shotgun (WGS) entry which is preliminary data.</text>
</comment>
<evidence type="ECO:0000313" key="2">
    <source>
        <dbReference type="Proteomes" id="UP000519972"/>
    </source>
</evidence>
<proteinExistence type="predicted"/>
<dbReference type="EMBL" id="JABFCN010000009">
    <property type="protein sequence ID" value="NNU36098.1"/>
    <property type="molecule type" value="Genomic_DNA"/>
</dbReference>
<gene>
    <name evidence="1" type="ORF">G9X64_06310</name>
</gene>
<dbReference type="RefSeq" id="WP_210259625.1">
    <property type="nucleotide sequence ID" value="NZ_JABFCN010000009.1"/>
</dbReference>
<protein>
    <submittedName>
        <fullName evidence="1">Uncharacterized protein</fullName>
    </submittedName>
</protein>
<dbReference type="AlphaFoldDB" id="A0A7Y3S300"/>
<accession>A0A7Y3S300</accession>
<evidence type="ECO:0000313" key="1">
    <source>
        <dbReference type="EMBL" id="NNU36098.1"/>
    </source>
</evidence>
<keyword evidence="2" id="KW-1185">Reference proteome</keyword>
<sequence length="59" mass="7013">MTFAVHRRQFFGQRLPTGRKKRVVRDAQREKPLGAFKSEDGKWEVSACFRNYQRNGRLT</sequence>